<name>E5XLG7_SEGRC</name>
<comment type="caution">
    <text evidence="11">The sequence shown here is derived from an EMBL/GenBank/DDBJ whole genome shotgun (WGS) entry which is preliminary data.</text>
</comment>
<sequence>MTTCQETTISRAAEAGRPEEPHAHGSPGYRGITLALFAAGLTTFMSMYSAQALLPAFSEHFKVAPATSALAVSLTTGFLALALIPAGVLSDRYGRTRVMAASALAASVIGLLLPLSPTVGALLFGRALQGFALAGVPAVAMAYLAEEIHGDSLGRAMGRYVAGTSLGGLIGRLVPSFALDVVPWQYAMEIASVVSLVFTLVFIRALPRSRFFRPEPVGLWTVAKGLLGHVRNPALVCLFALGFILMGGFVTVYNYLGYRLAAAPFRLPQSLVGLVFLLYLAGTFSSAQAGRLADRIGRPKVLGLAAAMMAAGLAITLPDSVWAVLVGMLFFTAGFFAAHSAASGWVSAIAVTNRAGASSLYLCCYYLGSSFLGALGGLAYSRGGWAAIAAYVGAPLLVAFALIGFLARRTRPQSRATSV</sequence>
<reference evidence="11 12" key="1">
    <citation type="journal article" date="2011" name="Stand. Genomic Sci.">
        <title>High quality draft genome sequence of Segniliparus rugosus CDC 945(T)= (ATCC BAA-974(T)).</title>
        <authorList>
            <person name="Earl A.M."/>
            <person name="Desjardins C.A."/>
            <person name="Fitzgerald M.G."/>
            <person name="Arachchi H.M."/>
            <person name="Zeng Q."/>
            <person name="Mehta T."/>
            <person name="Griggs A."/>
            <person name="Birren B.W."/>
            <person name="Toney N.C."/>
            <person name="Carr J."/>
            <person name="Posey J."/>
            <person name="Butler W.R."/>
        </authorList>
    </citation>
    <scope>NUCLEOTIDE SEQUENCE [LARGE SCALE GENOMIC DNA]</scope>
    <source>
        <strain evidence="12">ATCC BAA-974 / DSM 45345 / CCUG 50838 / CIP 108380 / JCM 13579 / CDC 945</strain>
    </source>
</reference>
<dbReference type="InterPro" id="IPR011701">
    <property type="entry name" value="MFS"/>
</dbReference>
<dbReference type="InterPro" id="IPR020846">
    <property type="entry name" value="MFS_dom"/>
</dbReference>
<dbReference type="OrthoDB" id="63984at2"/>
<keyword evidence="7 9" id="KW-0472">Membrane</keyword>
<feature type="transmembrane region" description="Helical" evidence="9">
    <location>
        <begin position="386"/>
        <end position="407"/>
    </location>
</feature>
<dbReference type="HOGENOM" id="CLU_001265_19_3_11"/>
<evidence type="ECO:0000256" key="7">
    <source>
        <dbReference type="ARBA" id="ARBA00023136"/>
    </source>
</evidence>
<dbReference type="AlphaFoldDB" id="E5XLG7"/>
<feature type="transmembrane region" description="Helical" evidence="9">
    <location>
        <begin position="184"/>
        <end position="203"/>
    </location>
</feature>
<feature type="domain" description="Major facilitator superfamily (MFS) profile" evidence="10">
    <location>
        <begin position="32"/>
        <end position="411"/>
    </location>
</feature>
<proteinExistence type="inferred from homology"/>
<organism evidence="11 12">
    <name type="scientific">Segniliparus rugosus (strain ATCC BAA-974 / DSM 45345 / CCUG 50838 / CIP 108380 / JCM 13579 / CDC 945)</name>
    <dbReference type="NCBI Taxonomy" id="679197"/>
    <lineage>
        <taxon>Bacteria</taxon>
        <taxon>Bacillati</taxon>
        <taxon>Actinomycetota</taxon>
        <taxon>Actinomycetes</taxon>
        <taxon>Mycobacteriales</taxon>
        <taxon>Segniliparaceae</taxon>
        <taxon>Segniliparus</taxon>
    </lineage>
</organism>
<feature type="transmembrane region" description="Helical" evidence="9">
    <location>
        <begin position="98"/>
        <end position="115"/>
    </location>
</feature>
<evidence type="ECO:0000256" key="4">
    <source>
        <dbReference type="ARBA" id="ARBA00022475"/>
    </source>
</evidence>
<dbReference type="SUPFAM" id="SSF103473">
    <property type="entry name" value="MFS general substrate transporter"/>
    <property type="match status" value="1"/>
</dbReference>
<feature type="transmembrane region" description="Helical" evidence="9">
    <location>
        <begin position="66"/>
        <end position="86"/>
    </location>
</feature>
<keyword evidence="6 9" id="KW-1133">Transmembrane helix</keyword>
<dbReference type="PANTHER" id="PTHR43271">
    <property type="entry name" value="BLL2771 PROTEIN"/>
    <property type="match status" value="1"/>
</dbReference>
<dbReference type="PANTHER" id="PTHR43271:SF1">
    <property type="entry name" value="INNER MEMBRANE TRANSPORT PROTEIN YNFM"/>
    <property type="match status" value="1"/>
</dbReference>
<evidence type="ECO:0000256" key="8">
    <source>
        <dbReference type="SAM" id="MobiDB-lite"/>
    </source>
</evidence>
<evidence type="ECO:0000256" key="9">
    <source>
        <dbReference type="SAM" id="Phobius"/>
    </source>
</evidence>
<feature type="region of interest" description="Disordered" evidence="8">
    <location>
        <begin position="1"/>
        <end position="26"/>
    </location>
</feature>
<dbReference type="eggNOG" id="COG2814">
    <property type="taxonomic scope" value="Bacteria"/>
</dbReference>
<dbReference type="RefSeq" id="WP_021030559.1">
    <property type="nucleotide sequence ID" value="NZ_KI391954.1"/>
</dbReference>
<feature type="transmembrane region" description="Helical" evidence="9">
    <location>
        <begin position="360"/>
        <end position="380"/>
    </location>
</feature>
<protein>
    <recommendedName>
        <fullName evidence="10">Major facilitator superfamily (MFS) profile domain-containing protein</fullName>
    </recommendedName>
</protein>
<keyword evidence="4" id="KW-1003">Cell membrane</keyword>
<evidence type="ECO:0000256" key="1">
    <source>
        <dbReference type="ARBA" id="ARBA00004651"/>
    </source>
</evidence>
<dbReference type="Proteomes" id="UP000004816">
    <property type="component" value="Unassembled WGS sequence"/>
</dbReference>
<dbReference type="STRING" id="679197.HMPREF9336_00336"/>
<keyword evidence="3" id="KW-0813">Transport</keyword>
<gene>
    <name evidence="11" type="ORF">HMPREF9336_00336</name>
</gene>
<dbReference type="Pfam" id="PF07690">
    <property type="entry name" value="MFS_1"/>
    <property type="match status" value="2"/>
</dbReference>
<feature type="transmembrane region" description="Helical" evidence="9">
    <location>
        <begin position="34"/>
        <end position="54"/>
    </location>
</feature>
<feature type="transmembrane region" description="Helical" evidence="9">
    <location>
        <begin position="234"/>
        <end position="256"/>
    </location>
</feature>
<evidence type="ECO:0000259" key="10">
    <source>
        <dbReference type="PROSITE" id="PS50850"/>
    </source>
</evidence>
<evidence type="ECO:0000256" key="3">
    <source>
        <dbReference type="ARBA" id="ARBA00022448"/>
    </source>
</evidence>
<evidence type="ECO:0000256" key="2">
    <source>
        <dbReference type="ARBA" id="ARBA00008335"/>
    </source>
</evidence>
<dbReference type="InterPro" id="IPR036259">
    <property type="entry name" value="MFS_trans_sf"/>
</dbReference>
<feature type="compositionally biased region" description="Basic and acidic residues" evidence="8">
    <location>
        <begin position="14"/>
        <end position="23"/>
    </location>
</feature>
<evidence type="ECO:0000256" key="6">
    <source>
        <dbReference type="ARBA" id="ARBA00022989"/>
    </source>
</evidence>
<feature type="transmembrane region" description="Helical" evidence="9">
    <location>
        <begin position="323"/>
        <end position="348"/>
    </location>
</feature>
<dbReference type="EMBL" id="ACZI02000003">
    <property type="protein sequence ID" value="EFV14813.2"/>
    <property type="molecule type" value="Genomic_DNA"/>
</dbReference>
<comment type="subcellular location">
    <subcellularLocation>
        <location evidence="1">Cell membrane</location>
        <topology evidence="1">Multi-pass membrane protein</topology>
    </subcellularLocation>
</comment>
<comment type="similarity">
    <text evidence="2">Belongs to the major facilitator superfamily.</text>
</comment>
<dbReference type="GO" id="GO:0022857">
    <property type="term" value="F:transmembrane transporter activity"/>
    <property type="evidence" value="ECO:0007669"/>
    <property type="project" value="InterPro"/>
</dbReference>
<feature type="transmembrane region" description="Helical" evidence="9">
    <location>
        <begin position="301"/>
        <end position="317"/>
    </location>
</feature>
<evidence type="ECO:0000313" key="12">
    <source>
        <dbReference type="Proteomes" id="UP000004816"/>
    </source>
</evidence>
<evidence type="ECO:0000256" key="5">
    <source>
        <dbReference type="ARBA" id="ARBA00022692"/>
    </source>
</evidence>
<keyword evidence="5 9" id="KW-0812">Transmembrane</keyword>
<accession>E5XLG7</accession>
<feature type="transmembrane region" description="Helical" evidence="9">
    <location>
        <begin position="268"/>
        <end position="289"/>
    </location>
</feature>
<feature type="compositionally biased region" description="Polar residues" evidence="8">
    <location>
        <begin position="1"/>
        <end position="10"/>
    </location>
</feature>
<dbReference type="GO" id="GO:0005886">
    <property type="term" value="C:plasma membrane"/>
    <property type="evidence" value="ECO:0007669"/>
    <property type="project" value="UniProtKB-SubCell"/>
</dbReference>
<evidence type="ECO:0000313" key="11">
    <source>
        <dbReference type="EMBL" id="EFV14813.2"/>
    </source>
</evidence>
<dbReference type="CDD" id="cd17324">
    <property type="entry name" value="MFS_NepI_like"/>
    <property type="match status" value="1"/>
</dbReference>
<dbReference type="PROSITE" id="PS50850">
    <property type="entry name" value="MFS"/>
    <property type="match status" value="1"/>
</dbReference>
<keyword evidence="12" id="KW-1185">Reference proteome</keyword>
<dbReference type="Gene3D" id="1.20.1250.20">
    <property type="entry name" value="MFS general substrate transporter like domains"/>
    <property type="match status" value="1"/>
</dbReference>